<dbReference type="EMBL" id="JAGFNK010000023">
    <property type="protein sequence ID" value="KAI9511355.1"/>
    <property type="molecule type" value="Genomic_DNA"/>
</dbReference>
<accession>A0ACC0UHY1</accession>
<sequence>MHLRSVTVINDAIASSIPTLTASFSLRLLFVRILGLSVLFGLGLFSRQPQFTSGIAIPTKQSHFTDTNDFQVLILGGGVTGVIAAETLHRRRIDNFKIIEARPTLGGRMKSFSFGAASRQYVLELGAEWIHGTQTNNGPSNPIYDLARKNNLSIQPNHYRGSMTTYDHTGQVDYMKTFNAAVENFAALTVAGGDRIQRGLMDATTRSGYALLDAKPITPHEVASEYYQFDWEYAQAPEQSSWLASSWANNFTFNCDQGGFSTDNLLTTDQRGFASILQSEAAEFLSEEQVLLNATVKAIKYSNDGVSVSLSDGTSLSADYVLVTFSLGVLQHNDVLFEPALPRWKSEAIHGMSMGIYTKIFLQFPEKFWFDTEFALYADHKRGWYPVWQSLDMDGFFPGSGILFVTVTGDFSKRIESLSDEVVKAEVLAVLHSMYPNTTIPEPDAFYFPRWQSDPLYRGSYSNWPSSFLKGHHTNLRATVERRLWFGGEATSFKYYGYLHGAYYEGQKMAEEIAHCVEDGGCAGLAHVEEVSSSRPYDIAADFM</sequence>
<name>A0ACC0UHY1_9AGAM</name>
<keyword evidence="2" id="KW-1185">Reference proteome</keyword>
<evidence type="ECO:0000313" key="2">
    <source>
        <dbReference type="Proteomes" id="UP001207468"/>
    </source>
</evidence>
<gene>
    <name evidence="1" type="ORF">F5148DRAFT_975322</name>
</gene>
<proteinExistence type="predicted"/>
<evidence type="ECO:0000313" key="1">
    <source>
        <dbReference type="EMBL" id="KAI9511355.1"/>
    </source>
</evidence>
<dbReference type="Proteomes" id="UP001207468">
    <property type="component" value="Unassembled WGS sequence"/>
</dbReference>
<comment type="caution">
    <text evidence="1">The sequence shown here is derived from an EMBL/GenBank/DDBJ whole genome shotgun (WGS) entry which is preliminary data.</text>
</comment>
<reference evidence="1" key="1">
    <citation type="submission" date="2021-03" db="EMBL/GenBank/DDBJ databases">
        <title>Evolutionary priming and transition to the ectomycorrhizal habit in an iconic lineage of mushroom-forming fungi: is preadaptation a requirement?</title>
        <authorList>
            <consortium name="DOE Joint Genome Institute"/>
            <person name="Looney B.P."/>
            <person name="Miyauchi S."/>
            <person name="Morin E."/>
            <person name="Drula E."/>
            <person name="Courty P.E."/>
            <person name="Chicoki N."/>
            <person name="Fauchery L."/>
            <person name="Kohler A."/>
            <person name="Kuo A."/>
            <person name="LaButti K."/>
            <person name="Pangilinan J."/>
            <person name="Lipzen A."/>
            <person name="Riley R."/>
            <person name="Andreopoulos W."/>
            <person name="He G."/>
            <person name="Johnson J."/>
            <person name="Barry K.W."/>
            <person name="Grigoriev I.V."/>
            <person name="Nagy L."/>
            <person name="Hibbett D."/>
            <person name="Henrissat B."/>
            <person name="Matheny P.B."/>
            <person name="Labbe J."/>
            <person name="Martin A.F."/>
        </authorList>
    </citation>
    <scope>NUCLEOTIDE SEQUENCE</scope>
    <source>
        <strain evidence="1">BPL698</strain>
    </source>
</reference>
<organism evidence="1 2">
    <name type="scientific">Russula earlei</name>
    <dbReference type="NCBI Taxonomy" id="71964"/>
    <lineage>
        <taxon>Eukaryota</taxon>
        <taxon>Fungi</taxon>
        <taxon>Dikarya</taxon>
        <taxon>Basidiomycota</taxon>
        <taxon>Agaricomycotina</taxon>
        <taxon>Agaricomycetes</taxon>
        <taxon>Russulales</taxon>
        <taxon>Russulaceae</taxon>
        <taxon>Russula</taxon>
    </lineage>
</organism>
<protein>
    <submittedName>
        <fullName evidence="1">Amine oxidase</fullName>
    </submittedName>
</protein>